<sequence>MPDDLYIRIALALGLGLLIGMERERADKSPGGVRTFALIALFGAVCGLMSFGLGVWVVVAGFLSLTALAGISNLVEARRNPEHGGGLTTEVAALLTFSVAAYLIEGDKSLAVMMAGVMALLLHFKTPMHSFIDRLSQEEFRSIMQFVLISLVILPVLPNETYGPYDVLNPFKIWLMVVLIVGIGLIAFIAYKLFSSKAGTLLGGLLGGLISSTATTISSARDTKGAPERATAAALIIMIATAVSIVRVLIEVFTVANSHFWAILQPFAVLFGVFLLLTYYIYRKRSDEIIDLDEPSNPARLKPAILFALMYAVILLGVAAGKDHFGNRGLYIIAGLSGLTDVDAITLSTANLLKKGEVEVSTAWRLIMVGTLSNTLFKGAVVAVLGAPELFKRIALLYGISIAAGVAIIFLWPA</sequence>
<feature type="transmembrane region" description="Helical" evidence="1">
    <location>
        <begin position="232"/>
        <end position="250"/>
    </location>
</feature>
<keyword evidence="5" id="KW-1185">Reference proteome</keyword>
<dbReference type="InterPro" id="IPR025105">
    <property type="entry name" value="DUF4010"/>
</dbReference>
<gene>
    <name evidence="4" type="ORF">ACFQY0_00875</name>
</gene>
<feature type="transmembrane region" description="Helical" evidence="1">
    <location>
        <begin position="301"/>
        <end position="318"/>
    </location>
</feature>
<feature type="transmembrane region" description="Helical" evidence="1">
    <location>
        <begin position="362"/>
        <end position="387"/>
    </location>
</feature>
<feature type="transmembrane region" description="Helical" evidence="1">
    <location>
        <begin position="173"/>
        <end position="194"/>
    </location>
</feature>
<feature type="transmembrane region" description="Helical" evidence="1">
    <location>
        <begin position="201"/>
        <end position="220"/>
    </location>
</feature>
<evidence type="ECO:0000313" key="5">
    <source>
        <dbReference type="Proteomes" id="UP001596472"/>
    </source>
</evidence>
<dbReference type="Proteomes" id="UP001596472">
    <property type="component" value="Unassembled WGS sequence"/>
</dbReference>
<keyword evidence="1" id="KW-1133">Transmembrane helix</keyword>
<keyword evidence="1" id="KW-0812">Transmembrane</keyword>
<evidence type="ECO:0000313" key="4">
    <source>
        <dbReference type="EMBL" id="MFC7335713.1"/>
    </source>
</evidence>
<protein>
    <submittedName>
        <fullName evidence="4">MgtC/SapB family protein</fullName>
    </submittedName>
</protein>
<keyword evidence="1" id="KW-0472">Membrane</keyword>
<evidence type="ECO:0000256" key="1">
    <source>
        <dbReference type="SAM" id="Phobius"/>
    </source>
</evidence>
<dbReference type="EMBL" id="JBHTBS010000001">
    <property type="protein sequence ID" value="MFC7335713.1"/>
    <property type="molecule type" value="Genomic_DNA"/>
</dbReference>
<feature type="transmembrane region" description="Helical" evidence="1">
    <location>
        <begin position="330"/>
        <end position="350"/>
    </location>
</feature>
<feature type="transmembrane region" description="Helical" evidence="1">
    <location>
        <begin position="110"/>
        <end position="128"/>
    </location>
</feature>
<feature type="transmembrane region" description="Helical" evidence="1">
    <location>
        <begin position="6"/>
        <end position="21"/>
    </location>
</feature>
<feature type="domain" description="DUF4010" evidence="3">
    <location>
        <begin position="178"/>
        <end position="386"/>
    </location>
</feature>
<dbReference type="PANTHER" id="PTHR39084:SF1">
    <property type="entry name" value="DUF4010 DOMAIN-CONTAINING PROTEIN"/>
    <property type="match status" value="1"/>
</dbReference>
<evidence type="ECO:0000259" key="3">
    <source>
        <dbReference type="Pfam" id="PF13194"/>
    </source>
</evidence>
<dbReference type="PANTHER" id="PTHR39084">
    <property type="entry name" value="MEMBRANE PROTEIN-RELATED"/>
    <property type="match status" value="1"/>
</dbReference>
<evidence type="ECO:0000259" key="2">
    <source>
        <dbReference type="Pfam" id="PF02308"/>
    </source>
</evidence>
<organism evidence="4 5">
    <name type="scientific">Haloferula chungangensis</name>
    <dbReference type="NCBI Taxonomy" id="1048331"/>
    <lineage>
        <taxon>Bacteria</taxon>
        <taxon>Pseudomonadati</taxon>
        <taxon>Verrucomicrobiota</taxon>
        <taxon>Verrucomicrobiia</taxon>
        <taxon>Verrucomicrobiales</taxon>
        <taxon>Verrucomicrobiaceae</taxon>
        <taxon>Haloferula</taxon>
    </lineage>
</organism>
<feature type="transmembrane region" description="Helical" evidence="1">
    <location>
        <begin position="262"/>
        <end position="281"/>
    </location>
</feature>
<name>A0ABW2L311_9BACT</name>
<dbReference type="RefSeq" id="WP_379708104.1">
    <property type="nucleotide sequence ID" value="NZ_JBHTBS010000001.1"/>
</dbReference>
<reference evidence="5" key="1">
    <citation type="journal article" date="2019" name="Int. J. Syst. Evol. Microbiol.">
        <title>The Global Catalogue of Microorganisms (GCM) 10K type strain sequencing project: providing services to taxonomists for standard genome sequencing and annotation.</title>
        <authorList>
            <consortium name="The Broad Institute Genomics Platform"/>
            <consortium name="The Broad Institute Genome Sequencing Center for Infectious Disease"/>
            <person name="Wu L."/>
            <person name="Ma J."/>
        </authorList>
    </citation>
    <scope>NUCLEOTIDE SEQUENCE [LARGE SCALE GENOMIC DNA]</scope>
    <source>
        <strain evidence="5">CGMCC 4.1467</strain>
    </source>
</reference>
<accession>A0ABW2L311</accession>
<feature type="transmembrane region" description="Helical" evidence="1">
    <location>
        <begin position="394"/>
        <end position="412"/>
    </location>
</feature>
<dbReference type="InterPro" id="IPR049177">
    <property type="entry name" value="MgtC_SapB_SrpB_YhiD_N"/>
</dbReference>
<proteinExistence type="predicted"/>
<dbReference type="Pfam" id="PF13194">
    <property type="entry name" value="DUF4010"/>
    <property type="match status" value="1"/>
</dbReference>
<feature type="transmembrane region" description="Helical" evidence="1">
    <location>
        <begin position="33"/>
        <end position="51"/>
    </location>
</feature>
<dbReference type="Pfam" id="PF02308">
    <property type="entry name" value="MgtC"/>
    <property type="match status" value="1"/>
</dbReference>
<feature type="transmembrane region" description="Helical" evidence="1">
    <location>
        <begin position="140"/>
        <end position="158"/>
    </location>
</feature>
<comment type="caution">
    <text evidence="4">The sequence shown here is derived from an EMBL/GenBank/DDBJ whole genome shotgun (WGS) entry which is preliminary data.</text>
</comment>
<feature type="domain" description="MgtC/SapB/SrpB/YhiD N-terminal" evidence="2">
    <location>
        <begin position="10"/>
        <end position="130"/>
    </location>
</feature>